<organism evidence="16 17">
    <name type="scientific">Euroglyphus maynei</name>
    <name type="common">Mayne's house dust mite</name>
    <dbReference type="NCBI Taxonomy" id="6958"/>
    <lineage>
        <taxon>Eukaryota</taxon>
        <taxon>Metazoa</taxon>
        <taxon>Ecdysozoa</taxon>
        <taxon>Arthropoda</taxon>
        <taxon>Chelicerata</taxon>
        <taxon>Arachnida</taxon>
        <taxon>Acari</taxon>
        <taxon>Acariformes</taxon>
        <taxon>Sarcoptiformes</taxon>
        <taxon>Astigmata</taxon>
        <taxon>Psoroptidia</taxon>
        <taxon>Analgoidea</taxon>
        <taxon>Pyroglyphidae</taxon>
        <taxon>Pyroglyphinae</taxon>
        <taxon>Euroglyphus</taxon>
    </lineage>
</organism>
<dbReference type="InterPro" id="IPR027268">
    <property type="entry name" value="Peptidase_M4/M1_CTD_sf"/>
</dbReference>
<dbReference type="Gene3D" id="2.60.40.1910">
    <property type="match status" value="1"/>
</dbReference>
<dbReference type="SUPFAM" id="SSF63737">
    <property type="entry name" value="Leukotriene A4 hydrolase N-terminal domain"/>
    <property type="match status" value="1"/>
</dbReference>
<dbReference type="GO" id="GO:0005615">
    <property type="term" value="C:extracellular space"/>
    <property type="evidence" value="ECO:0007669"/>
    <property type="project" value="TreeGrafter"/>
</dbReference>
<dbReference type="CDD" id="cd09601">
    <property type="entry name" value="M1_APN-Q_like"/>
    <property type="match status" value="1"/>
</dbReference>
<gene>
    <name evidence="16" type="ORF">BLA29_000459</name>
</gene>
<dbReference type="GO" id="GO:0008270">
    <property type="term" value="F:zinc ion binding"/>
    <property type="evidence" value="ECO:0007669"/>
    <property type="project" value="UniProtKB-UniRule"/>
</dbReference>
<reference evidence="16 17" key="1">
    <citation type="submission" date="2017-03" db="EMBL/GenBank/DDBJ databases">
        <title>Genome Survey of Euroglyphus maynei.</title>
        <authorList>
            <person name="Arlian L.G."/>
            <person name="Morgan M.S."/>
            <person name="Rider S.D."/>
        </authorList>
    </citation>
    <scope>NUCLEOTIDE SEQUENCE [LARGE SCALE GENOMIC DNA]</scope>
    <source>
        <strain evidence="16">Arlian Lab</strain>
        <tissue evidence="16">Whole body</tissue>
    </source>
</reference>
<keyword evidence="8 12" id="KW-0482">Metalloprotease</keyword>
<sequence>IIFSTVTFIIGRFQPNFRLFIAEKRFFSISFPSYRSLSIQINIHRQFKTMATTTDNKRPFQRLPCLVTPINYQIRLAPDLDKSSFVGSESIDLKVNESTAEIVLNSKRLTIENDAEKSNVKLCDENKSKQFNQLMSMCLTFSLSLFLNIIAIRIKEIQYNVEEETATLILDEKLEPGMNAMLNLAFTGELNDKLHGFYKSRYVGPDGKERLSAVTQFESTHARNAFPCWDEPAHKATFDVTLVVPASDNDDKIVALSNMPVKEEDRDAQKRRVLKFDRTPIMSTYLVAFVIGEYDYIETRSKHGVLIRVYTPLQKSEQGRFALDVAARSLDYYTDYFQIPYPLSKLDLIAISDFDAGAMENWGLVTYRESCLLVDTANTSTLQKQNISLVVAHELAHQWFGNLVTMEWWTHLWLNEGFAIFMEHLCVDQLFPEFMIWKQFVSDVFLCAMNLDSLDNSHPIEIPVGHPSEVDEIFDIISYDKGACINRMLYHYIGDENFRKGMKLYLSRHSYKNTKTEDLWNALEESSQKPVRLMMSTWTMQKGYPVVTVNCHGSSRLELRQEKFNSDGRLSDADKAMLWAIPIQVITANNVQAEVLLEKREQSLELGSSIDLQKEWIKLNPMAMATYRVQYQQEELFTRLLDEGVCHQKLDPVDRLNLINDLYALTLAGRKSSDFLFQTIQSFRNECEYSVWKVMNGIMGKYNQLLYGYDFHRKFVQFGTNLITHKVFGEIGWDPKPSEPHLKTLLRPLLINRLVAFEYAEVIEKCHEAFDDHVAKRKSIPADLRSAVYQAMALEMTEEIWEKIMKLYDETDLHEEKNRLITSLSVVKKPEFIERVLKFAISDKVRLQDSVFFVGSVARNPLARRTAWDFFIANCQLFKSRYENGFLGNALIKCLTENFQTEQMAHEIEEFFRKNPFPGWDRSIQQSIETVRLNASIMARDSEKLAKYFQ</sequence>
<evidence type="ECO:0000256" key="10">
    <source>
        <dbReference type="PIRSR" id="PIRSR634016-3"/>
    </source>
</evidence>
<dbReference type="InterPro" id="IPR024571">
    <property type="entry name" value="ERAP1-like_C_dom"/>
</dbReference>
<evidence type="ECO:0000313" key="17">
    <source>
        <dbReference type="Proteomes" id="UP000194236"/>
    </source>
</evidence>
<evidence type="ECO:0000256" key="2">
    <source>
        <dbReference type="ARBA" id="ARBA00010136"/>
    </source>
</evidence>
<dbReference type="InterPro" id="IPR050344">
    <property type="entry name" value="Peptidase_M1_aminopeptidases"/>
</dbReference>
<feature type="domain" description="Aminopeptidase N-like N-terminal" evidence="15">
    <location>
        <begin position="69"/>
        <end position="286"/>
    </location>
</feature>
<evidence type="ECO:0000256" key="11">
    <source>
        <dbReference type="PIRSR" id="PIRSR634016-4"/>
    </source>
</evidence>
<name>A0A1Y3B642_EURMA</name>
<dbReference type="GO" id="GO:0005737">
    <property type="term" value="C:cytoplasm"/>
    <property type="evidence" value="ECO:0007669"/>
    <property type="project" value="TreeGrafter"/>
</dbReference>
<proteinExistence type="inferred from homology"/>
<dbReference type="Proteomes" id="UP000194236">
    <property type="component" value="Unassembled WGS sequence"/>
</dbReference>
<dbReference type="Pfam" id="PF11838">
    <property type="entry name" value="ERAP1_C"/>
    <property type="match status" value="1"/>
</dbReference>
<dbReference type="Pfam" id="PF17900">
    <property type="entry name" value="Peptidase_M1_N"/>
    <property type="match status" value="1"/>
</dbReference>
<dbReference type="GO" id="GO:0006508">
    <property type="term" value="P:proteolysis"/>
    <property type="evidence" value="ECO:0007669"/>
    <property type="project" value="UniProtKB-KW"/>
</dbReference>
<evidence type="ECO:0000256" key="5">
    <source>
        <dbReference type="ARBA" id="ARBA00022723"/>
    </source>
</evidence>
<evidence type="ECO:0000256" key="4">
    <source>
        <dbReference type="ARBA" id="ARBA00022670"/>
    </source>
</evidence>
<keyword evidence="3 12" id="KW-0031">Aminopeptidase</keyword>
<dbReference type="GO" id="GO:0042277">
    <property type="term" value="F:peptide binding"/>
    <property type="evidence" value="ECO:0007669"/>
    <property type="project" value="TreeGrafter"/>
</dbReference>
<dbReference type="Gene3D" id="1.10.390.10">
    <property type="entry name" value="Neutral Protease Domain 2"/>
    <property type="match status" value="1"/>
</dbReference>
<dbReference type="InterPro" id="IPR014782">
    <property type="entry name" value="Peptidase_M1_dom"/>
</dbReference>
<feature type="binding site" evidence="10">
    <location>
        <position position="397"/>
    </location>
    <ligand>
        <name>Zn(2+)</name>
        <dbReference type="ChEBI" id="CHEBI:29105"/>
        <note>catalytic</note>
    </ligand>
</feature>
<dbReference type="EC" id="3.4.11.-" evidence="12"/>
<keyword evidence="5 10" id="KW-0479">Metal-binding</keyword>
<keyword evidence="17" id="KW-1185">Reference proteome</keyword>
<feature type="domain" description="Peptidase M1 membrane alanine aminopeptidase" evidence="13">
    <location>
        <begin position="321"/>
        <end position="538"/>
    </location>
</feature>
<evidence type="ECO:0000313" key="16">
    <source>
        <dbReference type="EMBL" id="OTF76290.1"/>
    </source>
</evidence>
<evidence type="ECO:0000256" key="12">
    <source>
        <dbReference type="RuleBase" id="RU364040"/>
    </source>
</evidence>
<accession>A0A1Y3B642</accession>
<comment type="similarity">
    <text evidence="2 12">Belongs to the peptidase M1 family.</text>
</comment>
<dbReference type="Pfam" id="PF01433">
    <property type="entry name" value="Peptidase_M1"/>
    <property type="match status" value="1"/>
</dbReference>
<feature type="non-terminal residue" evidence="16">
    <location>
        <position position="1"/>
    </location>
</feature>
<dbReference type="EMBL" id="MUJZ01038201">
    <property type="protein sequence ID" value="OTF76290.1"/>
    <property type="molecule type" value="Genomic_DNA"/>
</dbReference>
<dbReference type="AlphaFoldDB" id="A0A1Y3B642"/>
<dbReference type="GO" id="GO:0043171">
    <property type="term" value="P:peptide catabolic process"/>
    <property type="evidence" value="ECO:0007669"/>
    <property type="project" value="TreeGrafter"/>
</dbReference>
<feature type="binding site" evidence="10">
    <location>
        <position position="416"/>
    </location>
    <ligand>
        <name>Zn(2+)</name>
        <dbReference type="ChEBI" id="CHEBI:29105"/>
        <note>catalytic</note>
    </ligand>
</feature>
<dbReference type="GO" id="GO:0005886">
    <property type="term" value="C:plasma membrane"/>
    <property type="evidence" value="ECO:0007669"/>
    <property type="project" value="UniProtKB-SubCell"/>
</dbReference>
<dbReference type="InterPro" id="IPR045357">
    <property type="entry name" value="Aminopeptidase_N-like_N"/>
</dbReference>
<dbReference type="PANTHER" id="PTHR11533:SF174">
    <property type="entry name" value="PUROMYCIN-SENSITIVE AMINOPEPTIDASE-RELATED"/>
    <property type="match status" value="1"/>
</dbReference>
<feature type="site" description="Transition state stabilizer" evidence="11">
    <location>
        <position position="479"/>
    </location>
</feature>
<keyword evidence="4 12" id="KW-0645">Protease</keyword>
<dbReference type="PRINTS" id="PR00756">
    <property type="entry name" value="ALADIPTASE"/>
</dbReference>
<comment type="subcellular location">
    <subcellularLocation>
        <location evidence="1">Cell membrane</location>
        <topology evidence="1">Lipid-anchor</topology>
        <topology evidence="1">GPI-anchor</topology>
    </subcellularLocation>
</comment>
<evidence type="ECO:0000259" key="13">
    <source>
        <dbReference type="Pfam" id="PF01433"/>
    </source>
</evidence>
<evidence type="ECO:0000256" key="3">
    <source>
        <dbReference type="ARBA" id="ARBA00022438"/>
    </source>
</evidence>
<dbReference type="FunFam" id="1.10.390.10:FF:000001">
    <property type="entry name" value="Aminopeptidase"/>
    <property type="match status" value="1"/>
</dbReference>
<dbReference type="FunFam" id="1.25.50.20:FF:000002">
    <property type="entry name" value="Aminopeptidase"/>
    <property type="match status" value="1"/>
</dbReference>
<evidence type="ECO:0000256" key="6">
    <source>
        <dbReference type="ARBA" id="ARBA00022801"/>
    </source>
</evidence>
<evidence type="ECO:0000259" key="14">
    <source>
        <dbReference type="Pfam" id="PF11838"/>
    </source>
</evidence>
<comment type="caution">
    <text evidence="16">The sequence shown here is derived from an EMBL/GenBank/DDBJ whole genome shotgun (WGS) entry which is preliminary data.</text>
</comment>
<dbReference type="InterPro" id="IPR042097">
    <property type="entry name" value="Aminopeptidase_N-like_N_sf"/>
</dbReference>
<dbReference type="GO" id="GO:0070006">
    <property type="term" value="F:metalloaminopeptidase activity"/>
    <property type="evidence" value="ECO:0007669"/>
    <property type="project" value="TreeGrafter"/>
</dbReference>
<dbReference type="Gene3D" id="2.60.40.1730">
    <property type="entry name" value="tricorn interacting facor f3 domain"/>
    <property type="match status" value="1"/>
</dbReference>
<dbReference type="InterPro" id="IPR034016">
    <property type="entry name" value="M1_APN-typ"/>
</dbReference>
<evidence type="ECO:0000256" key="1">
    <source>
        <dbReference type="ARBA" id="ARBA00004609"/>
    </source>
</evidence>
<dbReference type="SUPFAM" id="SSF55486">
    <property type="entry name" value="Metalloproteases ('zincins'), catalytic domain"/>
    <property type="match status" value="1"/>
</dbReference>
<evidence type="ECO:0000259" key="15">
    <source>
        <dbReference type="Pfam" id="PF17900"/>
    </source>
</evidence>
<feature type="binding site" evidence="10">
    <location>
        <position position="393"/>
    </location>
    <ligand>
        <name>Zn(2+)</name>
        <dbReference type="ChEBI" id="CHEBI:29105"/>
        <note>catalytic</note>
    </ligand>
</feature>
<dbReference type="FunFam" id="2.60.40.1730:FF:000002">
    <property type="entry name" value="Aminopeptidase"/>
    <property type="match status" value="1"/>
</dbReference>
<evidence type="ECO:0000256" key="7">
    <source>
        <dbReference type="ARBA" id="ARBA00022833"/>
    </source>
</evidence>
<evidence type="ECO:0000256" key="9">
    <source>
        <dbReference type="PIRSR" id="PIRSR634016-1"/>
    </source>
</evidence>
<keyword evidence="6 12" id="KW-0378">Hydrolase</keyword>
<evidence type="ECO:0000256" key="8">
    <source>
        <dbReference type="ARBA" id="ARBA00023049"/>
    </source>
</evidence>
<feature type="active site" description="Proton acceptor" evidence="9">
    <location>
        <position position="394"/>
    </location>
</feature>
<dbReference type="PANTHER" id="PTHR11533">
    <property type="entry name" value="PROTEASE M1 ZINC METALLOPROTEASE"/>
    <property type="match status" value="1"/>
</dbReference>
<keyword evidence="7 10" id="KW-0862">Zinc</keyword>
<feature type="domain" description="ERAP1-like C-terminal" evidence="14">
    <location>
        <begin position="616"/>
        <end position="932"/>
    </location>
</feature>
<comment type="cofactor">
    <cofactor evidence="10 12">
        <name>Zn(2+)</name>
        <dbReference type="ChEBI" id="CHEBI:29105"/>
    </cofactor>
    <text evidence="10 12">Binds 1 zinc ion per subunit.</text>
</comment>
<protein>
    <recommendedName>
        <fullName evidence="12">Aminopeptidase</fullName>
        <ecNumber evidence="12">3.4.11.-</ecNumber>
    </recommendedName>
</protein>
<dbReference type="InterPro" id="IPR001930">
    <property type="entry name" value="Peptidase_M1"/>
</dbReference>
<dbReference type="Gene3D" id="1.25.50.20">
    <property type="match status" value="1"/>
</dbReference>
<dbReference type="OrthoDB" id="275509at2759"/>